<feature type="domain" description="Protein G-related albumin-binding (GA) module" evidence="4">
    <location>
        <begin position="1644"/>
        <end position="1684"/>
    </location>
</feature>
<keyword evidence="5" id="KW-0614">Plasmid</keyword>
<name>A0A449AIP7_9BACT</name>
<gene>
    <name evidence="5" type="primary">MCYN0308_12</name>
    <name evidence="5" type="ORF">NCTC10142_00639</name>
</gene>
<dbReference type="RefSeq" id="WP_129720709.1">
    <property type="nucleotide sequence ID" value="NZ_LR214986.1"/>
</dbReference>
<feature type="domain" description="Protein G-related albumin-binding (GA) module" evidence="4">
    <location>
        <begin position="471"/>
        <end position="520"/>
    </location>
</feature>
<accession>A0A449AIP7</accession>
<feature type="coiled-coil region" evidence="1">
    <location>
        <begin position="561"/>
        <end position="588"/>
    </location>
</feature>
<feature type="chain" id="PRO_5019164468" description="Protein G-related albumin-binding (GA) module domain-containing protein" evidence="3">
    <location>
        <begin position="26"/>
        <end position="2700"/>
    </location>
</feature>
<feature type="domain" description="Protein G-related albumin-binding (GA) module" evidence="4">
    <location>
        <begin position="1439"/>
        <end position="1484"/>
    </location>
</feature>
<feature type="coiled-coil region" evidence="1">
    <location>
        <begin position="2200"/>
        <end position="2251"/>
    </location>
</feature>
<dbReference type="PANTHER" id="PTHR23159:SF31">
    <property type="entry name" value="CENTROSOME-ASSOCIATED PROTEIN CEP250 ISOFORM X1"/>
    <property type="match status" value="1"/>
</dbReference>
<keyword evidence="3" id="KW-0732">Signal</keyword>
<feature type="coiled-coil region" evidence="1">
    <location>
        <begin position="1362"/>
        <end position="1471"/>
    </location>
</feature>
<feature type="domain" description="Protein G-related albumin-binding (GA) module" evidence="4">
    <location>
        <begin position="1092"/>
        <end position="1137"/>
    </location>
</feature>
<keyword evidence="1" id="KW-0175">Coiled coil</keyword>
<reference evidence="5 6" key="1">
    <citation type="submission" date="2019-01" db="EMBL/GenBank/DDBJ databases">
        <authorList>
            <consortium name="Pathogen Informatics"/>
        </authorList>
    </citation>
    <scope>NUCLEOTIDE SEQUENCE [LARGE SCALE GENOMIC DNA]</scope>
    <source>
        <strain evidence="5 6">NCTC10142</strain>
        <plasmid evidence="6">13</plasmid>
    </source>
</reference>
<geneLocation type="plasmid" evidence="5 6">
    <name>13</name>
</geneLocation>
<dbReference type="InterPro" id="IPR002988">
    <property type="entry name" value="GA_module"/>
</dbReference>
<organism evidence="5 6">
    <name type="scientific">Mycoplasmopsis cynos</name>
    <dbReference type="NCBI Taxonomy" id="171284"/>
    <lineage>
        <taxon>Bacteria</taxon>
        <taxon>Bacillati</taxon>
        <taxon>Mycoplasmatota</taxon>
        <taxon>Mycoplasmoidales</taxon>
        <taxon>Metamycoplasmataceae</taxon>
        <taxon>Mycoplasmopsis</taxon>
    </lineage>
</organism>
<evidence type="ECO:0000256" key="1">
    <source>
        <dbReference type="SAM" id="Coils"/>
    </source>
</evidence>
<feature type="signal peptide" evidence="3">
    <location>
        <begin position="1"/>
        <end position="25"/>
    </location>
</feature>
<proteinExistence type="predicted"/>
<feature type="coiled-coil region" evidence="1">
    <location>
        <begin position="1035"/>
        <end position="1111"/>
    </location>
</feature>
<feature type="coiled-coil region" evidence="1">
    <location>
        <begin position="1217"/>
        <end position="1247"/>
    </location>
</feature>
<dbReference type="Proteomes" id="UP000289506">
    <property type="component" value="Plasmid 13"/>
</dbReference>
<feature type="region of interest" description="Disordered" evidence="2">
    <location>
        <begin position="2157"/>
        <end position="2183"/>
    </location>
</feature>
<protein>
    <recommendedName>
        <fullName evidence="4">Protein G-related albumin-binding (GA) module domain-containing protein</fullName>
    </recommendedName>
</protein>
<evidence type="ECO:0000313" key="5">
    <source>
        <dbReference type="EMBL" id="VEU64873.1"/>
    </source>
</evidence>
<evidence type="ECO:0000256" key="2">
    <source>
        <dbReference type="SAM" id="MobiDB-lite"/>
    </source>
</evidence>
<feature type="coiled-coil region" evidence="1">
    <location>
        <begin position="31"/>
        <end position="108"/>
    </location>
</feature>
<feature type="coiled-coil region" evidence="1">
    <location>
        <begin position="1525"/>
        <end position="1552"/>
    </location>
</feature>
<feature type="coiled-coil region" evidence="1">
    <location>
        <begin position="823"/>
        <end position="850"/>
    </location>
</feature>
<dbReference type="PANTHER" id="PTHR23159">
    <property type="entry name" value="CENTROSOMAL PROTEIN 2"/>
    <property type="match status" value="1"/>
</dbReference>
<evidence type="ECO:0000313" key="6">
    <source>
        <dbReference type="Proteomes" id="UP000289506"/>
    </source>
</evidence>
<sequence>MNKRKQKRIFLGFSILAFLVSSATAIWTIWNTKDNKNFSEYEKLIQELKKEKNLVLSPEHKKKAEDFLNNPRYKNSSKENIEKIKKVIKEIKDQNNKENKEIIDLISKVKSDFKKKKLNAKLSNVKMSNDKQNIKDNVTKLIDIELAKNADLEKIEAKELIKRIKDSNKKKNFETKLASIKNLNDLGLLIDNVEKELENQSSNDYLSAKKEALKTKIAASSLEAKKKTNLTNLINNSSDFSSLLDNEIKANIELIKDGLKKEIKDKIDRLKDNDFKRSVQNSLNKAKNIKDYYDILNKINEHEFNNKKADAIKSLDDLSDQDKKNDFIRELNNLTFAKPNANDELNRIINEINKLKHRQIDFIIDEVKKLPYPNGMDSIAIKDLTKKLDDIKSDNALSNLEKFNKANEIIGKNLDTYKSKINDAKDKISKLSPESAKKANEQLDQTSLLVRDANLPNHSFDELDQRIKDLLVQDKETAKSKINSIPDSKLTKKQKEDLVKLIDNTDTNDWAKITDIINKAEIDVAKKDLEDQAKLLNYPDGDKSKAIQSLINQINSNGNDKLDTKEKIEKFKKKLDSIKSRIDKARDLINTLDITKQNDLNQKLNDADTIEKLDSIIKEINDAIKVEQIKAIKDELDSYVDNLSYPSTNAPAKNEIKETYKNVNDLNQLNQIKEKITNDTTGIESKIIKAKLEIDKLPKNEQSELNKVLDSANTDQEFVDLDKKIEAAKNKNKVENKKTIDALDDLPEDLKNRLKGEIDNALTSKEITRIKNKAELLAKIEQLKKVITPNDYALANDDYVKKIINETISKLKTSIDGIEENQVQTKKTELDGLKSKLVELKKEIEGLEEKDVLDASKTKKDLAIQLAQDINDESIEDTKLFIKKARLKKKVSELDYPNKQNALAIDKLNTRINDATKDNVNEIETLINNLPNKISEAKNLINGVNKNNNNAEDARRRQDLTEQLNRTVTEEEFEQLKKNIKSAKTKSTEEYNNALKDRLKQQVNALEYPIPSSQSEAEAKKKLIDKIDTLKQSDLEKFDDTIDKIGKKIAEAKNKISKLSPSKADSGILETSKTSELSDFDKLLQKLDQLRNEDRNEINKKIEELNELTLEEKTKYKNDVNLADSYSDMLNILKKARDKHLEKIVDKLPYPTNNGRARSMLKKSVIDANTNNDSTFNAKVKSFEQIKKLIIDAKTRIEQLPYSKQNTPGRKFLNDKLDEATTETEIKEIANDELKQKIQKYKELIQKVGDFTLPKPNQNNLINGRLDHLPDTNENDLKKQIYETKRQQVALREINKLSNIKQKDKKDKLKNDIVAWNPTVDNNLSIDDFIKKVNDVDKKIIDAYKEDLKAKVDALPYPNPNSNEAQAAKNTLKSEIEKLSTKTQSNDEYAKLNNLISKIKELKNKALSIVNANEKIEVEKLINGLDNENKVANIELAILKAKAKDTIDTIVNLSDTEKNSLKSEVANAQNNDQINNIVSKARKLGEFNRRKNAIKKIIDSIPYPKQNSTMAEKSIKSLKDQVDALIDDTTKINELEKKINDLKASVETLVENANNIDYIKNDAHKPLEALNKIKEKIDGLTDASKVTDVLPNDYANKIFKYKDIINKAFKDANIKNELLTKLNKAVPNNYDGDYKLSNLDSDLLAKLKEQAIAKINNMSNLDEAKRNVHKAKVNSVNSSNDLNKYQTTVIDVIDNFVIEGYKENYNIFIDKLPYPSNDENNAASLRTKTALKNTHVKNINKSTNIQNLEKTLNDFATKVKAVQSSIAGISNTNDQNKTAIKNFNKQFASFGQGTKLDNLKKLVDNYKTISAKFNDFIPYTGDPAEDVKAANKSLEALKIKLWDELAKIGSKALQDQLVGIINENLELYKKSKTLFSGDILVATNFLDESLNLLNTKKDKTTVADVRTIINKMQPYKDELNRFWTKEKGDYLRGRKDQWFNSIPQNTPNPINVDQFKFLTYDLLIKKLRSRKTAAEVKKIVDYEVEQYKALHRFKLAYDNQQSSQIPQNVKDSLKNKILNVPANVAITEMDEITKYLGQRTESNGNVTSGFYLDAKHLLESLNNSIDNESDKKHFKTLFDNIGVANSGQSYDENVTQKIDNFRKEIKDFISKLSDANAKKKIEDIINQIKDQAEKQKLLDKLKKKNISIRELESIKNDANKQKEKELSEAKNKEKSNIESISYPGGKNSNAITTLKHQVDNAKSLDEIARLNENNEKIKEAVKKAVEAINKLSNSNNKKEQLKNELNSTISIDGKNGIKDITSRAAAEHKNELDKKKAPIIKELDKHKDSADKKEILNQLKNADDESHINMINEQLKLISKKEELKTKVSDLELFDFSNYVGANNRRGRNGLNGAQLSSLNMRITSANTLQQLNDIESDINRQRNAELEDLKLKNTNSVERDGIDFKNVDHSAMKKFLIDLFGKITNIKGTGNASAQELYFKEGNELQNRIRNNTETIEQYKAIKKEVEEFIKRWEDDTKTKNWVPFFIERVEKHSNQTPQEAGPFPVNVTAQFIEGIKRTFNNPGTTREKAIEAENRYLKTIYFNARRLIKLDYDYLQFIKELKQNPLLDDNELSRLDAQRRRFEDAPSVEEKERVALSIESGLLGRKTNVRDYWKSSSQKEFVDWWVTKIAFAPENVISQENKYMWIDRVTLTVDERKSATRALWEEFKKQYNSTSIFNGVKLANDGYPEGKEPFFLEN</sequence>
<evidence type="ECO:0000256" key="3">
    <source>
        <dbReference type="SAM" id="SignalP"/>
    </source>
</evidence>
<dbReference type="EMBL" id="LR214986">
    <property type="protein sequence ID" value="VEU64873.1"/>
    <property type="molecule type" value="Genomic_DNA"/>
</dbReference>
<feature type="domain" description="Protein G-related albumin-binding (GA) module" evidence="4">
    <location>
        <begin position="730"/>
        <end position="777"/>
    </location>
</feature>
<evidence type="ECO:0000259" key="4">
    <source>
        <dbReference type="Pfam" id="PF01468"/>
    </source>
</evidence>
<feature type="compositionally biased region" description="Basic and acidic residues" evidence="2">
    <location>
        <begin position="2157"/>
        <end position="2176"/>
    </location>
</feature>
<dbReference type="Pfam" id="PF01468">
    <property type="entry name" value="GA"/>
    <property type="match status" value="5"/>
</dbReference>
<dbReference type="Gene3D" id="1.20.5.420">
    <property type="entry name" value="Immunoglobulin FC, subunit C"/>
    <property type="match status" value="1"/>
</dbReference>
<feature type="coiled-coil region" evidence="1">
    <location>
        <begin position="934"/>
        <end position="986"/>
    </location>
</feature>